<organism evidence="2">
    <name type="scientific">Tanacetum cinerariifolium</name>
    <name type="common">Dalmatian daisy</name>
    <name type="synonym">Chrysanthemum cinerariifolium</name>
    <dbReference type="NCBI Taxonomy" id="118510"/>
    <lineage>
        <taxon>Eukaryota</taxon>
        <taxon>Viridiplantae</taxon>
        <taxon>Streptophyta</taxon>
        <taxon>Embryophyta</taxon>
        <taxon>Tracheophyta</taxon>
        <taxon>Spermatophyta</taxon>
        <taxon>Magnoliopsida</taxon>
        <taxon>eudicotyledons</taxon>
        <taxon>Gunneridae</taxon>
        <taxon>Pentapetalae</taxon>
        <taxon>asterids</taxon>
        <taxon>campanulids</taxon>
        <taxon>Asterales</taxon>
        <taxon>Asteraceae</taxon>
        <taxon>Asteroideae</taxon>
        <taxon>Anthemideae</taxon>
        <taxon>Anthemidinae</taxon>
        <taxon>Tanacetum</taxon>
    </lineage>
</organism>
<protein>
    <submittedName>
        <fullName evidence="2">Putative mitochondrial protein</fullName>
    </submittedName>
</protein>
<sequence>MNKELQALEANKTWELVLLPHGKIPIGCKWVYRIKFHADGTMERCKARLRKYALELLKYGNVLNAKPISTPLDPIQSLNLTDGELLPDLSLYRTLVGKIIYLTITRPDISFAAQLLSKFSQAPRTPHMKALNRVLEYIKLCPGQDLQLQVQSPIPIFCDNSSTIALASNPVQHARTKHIEIDCHFMRDKIINKQVLPVFISTKLQTADVLTKGIPKVLHYNYLSKFGICDPFTMPTYGGRGKGTYEAYTGSRHDNTSSRVNSLKSTTQPHQPNKLKLHHSVQVRCEEM</sequence>
<evidence type="ECO:0000256" key="1">
    <source>
        <dbReference type="SAM" id="MobiDB-lite"/>
    </source>
</evidence>
<dbReference type="AlphaFoldDB" id="A0A6L2J905"/>
<proteinExistence type="predicted"/>
<feature type="compositionally biased region" description="Polar residues" evidence="1">
    <location>
        <begin position="257"/>
        <end position="271"/>
    </location>
</feature>
<feature type="region of interest" description="Disordered" evidence="1">
    <location>
        <begin position="251"/>
        <end position="273"/>
    </location>
</feature>
<comment type="caution">
    <text evidence="2">The sequence shown here is derived from an EMBL/GenBank/DDBJ whole genome shotgun (WGS) entry which is preliminary data.</text>
</comment>
<dbReference type="PANTHER" id="PTHR11439:SF470">
    <property type="entry name" value="CYSTEINE-RICH RLK (RECEPTOR-LIKE PROTEIN KINASE) 8"/>
    <property type="match status" value="1"/>
</dbReference>
<accession>A0A6L2J905</accession>
<dbReference type="CDD" id="cd09272">
    <property type="entry name" value="RNase_HI_RT_Ty1"/>
    <property type="match status" value="1"/>
</dbReference>
<evidence type="ECO:0000313" key="2">
    <source>
        <dbReference type="EMBL" id="GEU33376.1"/>
    </source>
</evidence>
<dbReference type="PANTHER" id="PTHR11439">
    <property type="entry name" value="GAG-POL-RELATED RETROTRANSPOSON"/>
    <property type="match status" value="1"/>
</dbReference>
<gene>
    <name evidence="2" type="ORF">Tci_005354</name>
</gene>
<reference evidence="2" key="1">
    <citation type="journal article" date="2019" name="Sci. Rep.">
        <title>Draft genome of Tanacetum cinerariifolium, the natural source of mosquito coil.</title>
        <authorList>
            <person name="Yamashiro T."/>
            <person name="Shiraishi A."/>
            <person name="Satake H."/>
            <person name="Nakayama K."/>
        </authorList>
    </citation>
    <scope>NUCLEOTIDE SEQUENCE</scope>
</reference>
<dbReference type="EMBL" id="BKCJ010000458">
    <property type="protein sequence ID" value="GEU33376.1"/>
    <property type="molecule type" value="Genomic_DNA"/>
</dbReference>
<name>A0A6L2J905_TANCI</name>